<sequence>MTGLWATDRARHPDAYVFCVLAAVDPKTADPLDIAQWDSDVAQMSRMNTALTMTLSSTKATVSPKKVTFTGLKDAVRRAGQRGKDDGRSYIGGDVTPWPGGRPA</sequence>
<proteinExistence type="predicted"/>
<dbReference type="EMBL" id="BJNT01000012">
    <property type="protein sequence ID" value="GEC86298.1"/>
    <property type="molecule type" value="Genomic_DNA"/>
</dbReference>
<evidence type="ECO:0000256" key="1">
    <source>
        <dbReference type="SAM" id="MobiDB-lite"/>
    </source>
</evidence>
<gene>
    <name evidence="2" type="ORF">CVA01_16120</name>
</gene>
<accession>A0A4Y4C0R0</accession>
<name>A0A4Y4C0R0_9CORY</name>
<evidence type="ECO:0000313" key="3">
    <source>
        <dbReference type="Proteomes" id="UP000319986"/>
    </source>
</evidence>
<evidence type="ECO:0000313" key="2">
    <source>
        <dbReference type="EMBL" id="GEC86298.1"/>
    </source>
</evidence>
<protein>
    <submittedName>
        <fullName evidence="2">Uncharacterized protein</fullName>
    </submittedName>
</protein>
<feature type="compositionally biased region" description="Basic and acidic residues" evidence="1">
    <location>
        <begin position="78"/>
        <end position="88"/>
    </location>
</feature>
<reference evidence="2 3" key="1">
    <citation type="submission" date="2019-06" db="EMBL/GenBank/DDBJ databases">
        <title>Whole genome shotgun sequence of Corynebacterium variabile NBRC 15286.</title>
        <authorList>
            <person name="Hosoyama A."/>
            <person name="Uohara A."/>
            <person name="Ohji S."/>
            <person name="Ichikawa N."/>
        </authorList>
    </citation>
    <scope>NUCLEOTIDE SEQUENCE [LARGE SCALE GENOMIC DNA]</scope>
    <source>
        <strain evidence="2 3">NBRC 15286</strain>
    </source>
</reference>
<dbReference type="AlphaFoldDB" id="A0A4Y4C0R0"/>
<organism evidence="2 3">
    <name type="scientific">Corynebacterium variabile</name>
    <dbReference type="NCBI Taxonomy" id="1727"/>
    <lineage>
        <taxon>Bacteria</taxon>
        <taxon>Bacillati</taxon>
        <taxon>Actinomycetota</taxon>
        <taxon>Actinomycetes</taxon>
        <taxon>Mycobacteriales</taxon>
        <taxon>Corynebacteriaceae</taxon>
        <taxon>Corynebacterium</taxon>
    </lineage>
</organism>
<comment type="caution">
    <text evidence="2">The sequence shown here is derived from an EMBL/GenBank/DDBJ whole genome shotgun (WGS) entry which is preliminary data.</text>
</comment>
<feature type="region of interest" description="Disordered" evidence="1">
    <location>
        <begin position="78"/>
        <end position="104"/>
    </location>
</feature>
<dbReference type="Proteomes" id="UP000319986">
    <property type="component" value="Unassembled WGS sequence"/>
</dbReference>